<evidence type="ECO:0008006" key="9">
    <source>
        <dbReference type="Google" id="ProtNLM"/>
    </source>
</evidence>
<sequence>MLEDSSMIYLQMIESEEDKVKFEEIYLKYKALMFYTANKILHNEQDAEDAVHMAFIKIAENIEKIDALDCPKTRSYIVTIAEHKAIDIYRKKNRHKQNEYLEEINGIEVTYDGDNLLTKSILNLPARYREVILLRYYHGYSVREIAALFDISLVAASKLDQRAKKKLKELCEKEGIL</sequence>
<protein>
    <recommendedName>
        <fullName evidence="9">RNA polymerase subunit sigma-24</fullName>
    </recommendedName>
</protein>
<evidence type="ECO:0000256" key="1">
    <source>
        <dbReference type="ARBA" id="ARBA00010641"/>
    </source>
</evidence>
<evidence type="ECO:0000256" key="3">
    <source>
        <dbReference type="ARBA" id="ARBA00023082"/>
    </source>
</evidence>
<evidence type="ECO:0000313" key="7">
    <source>
        <dbReference type="EMBL" id="OUN37917.1"/>
    </source>
</evidence>
<dbReference type="SUPFAM" id="SSF88946">
    <property type="entry name" value="Sigma2 domain of RNA polymerase sigma factors"/>
    <property type="match status" value="1"/>
</dbReference>
<dbReference type="Pfam" id="PF08281">
    <property type="entry name" value="Sigma70_r4_2"/>
    <property type="match status" value="1"/>
</dbReference>
<comment type="caution">
    <text evidence="7">The sequence shown here is derived from an EMBL/GenBank/DDBJ whole genome shotgun (WGS) entry which is preliminary data.</text>
</comment>
<evidence type="ECO:0000313" key="8">
    <source>
        <dbReference type="Proteomes" id="UP000195455"/>
    </source>
</evidence>
<dbReference type="SUPFAM" id="SSF88659">
    <property type="entry name" value="Sigma3 and sigma4 domains of RNA polymerase sigma factors"/>
    <property type="match status" value="1"/>
</dbReference>
<dbReference type="PANTHER" id="PTHR43133:SF60">
    <property type="entry name" value="RNA POLYMERASE SIGMA FACTOR SIGV"/>
    <property type="match status" value="1"/>
</dbReference>
<dbReference type="Gene3D" id="1.10.1740.10">
    <property type="match status" value="1"/>
</dbReference>
<comment type="similarity">
    <text evidence="1">Belongs to the sigma-70 factor family. ECF subfamily.</text>
</comment>
<dbReference type="CDD" id="cd06171">
    <property type="entry name" value="Sigma70_r4"/>
    <property type="match status" value="1"/>
</dbReference>
<dbReference type="Proteomes" id="UP000195455">
    <property type="component" value="Unassembled WGS sequence"/>
</dbReference>
<dbReference type="AlphaFoldDB" id="A0A1Y3TSY0"/>
<dbReference type="NCBIfam" id="TIGR02937">
    <property type="entry name" value="sigma70-ECF"/>
    <property type="match status" value="1"/>
</dbReference>
<dbReference type="InterPro" id="IPR013325">
    <property type="entry name" value="RNA_pol_sigma_r2"/>
</dbReference>
<dbReference type="EMBL" id="NFHM01000065">
    <property type="protein sequence ID" value="OUN37917.1"/>
    <property type="molecule type" value="Genomic_DNA"/>
</dbReference>
<dbReference type="GO" id="GO:0016987">
    <property type="term" value="F:sigma factor activity"/>
    <property type="evidence" value="ECO:0007669"/>
    <property type="project" value="UniProtKB-KW"/>
</dbReference>
<evidence type="ECO:0000259" key="6">
    <source>
        <dbReference type="Pfam" id="PF08281"/>
    </source>
</evidence>
<dbReference type="GO" id="GO:0006352">
    <property type="term" value="P:DNA-templated transcription initiation"/>
    <property type="evidence" value="ECO:0007669"/>
    <property type="project" value="InterPro"/>
</dbReference>
<evidence type="ECO:0000256" key="2">
    <source>
        <dbReference type="ARBA" id="ARBA00023015"/>
    </source>
</evidence>
<dbReference type="Gene3D" id="1.10.10.10">
    <property type="entry name" value="Winged helix-like DNA-binding domain superfamily/Winged helix DNA-binding domain"/>
    <property type="match status" value="1"/>
</dbReference>
<dbReference type="InterPro" id="IPR013324">
    <property type="entry name" value="RNA_pol_sigma_r3/r4-like"/>
</dbReference>
<dbReference type="InterPro" id="IPR036388">
    <property type="entry name" value="WH-like_DNA-bd_sf"/>
</dbReference>
<keyword evidence="2" id="KW-0805">Transcription regulation</keyword>
<dbReference type="InterPro" id="IPR014284">
    <property type="entry name" value="RNA_pol_sigma-70_dom"/>
</dbReference>
<dbReference type="InterPro" id="IPR039425">
    <property type="entry name" value="RNA_pol_sigma-70-like"/>
</dbReference>
<organism evidence="7 8">
    <name type="scientific">Anaerotignum lactatifermentans</name>
    <dbReference type="NCBI Taxonomy" id="160404"/>
    <lineage>
        <taxon>Bacteria</taxon>
        <taxon>Bacillati</taxon>
        <taxon>Bacillota</taxon>
        <taxon>Clostridia</taxon>
        <taxon>Lachnospirales</taxon>
        <taxon>Anaerotignaceae</taxon>
        <taxon>Anaerotignum</taxon>
    </lineage>
</organism>
<proteinExistence type="inferred from homology"/>
<reference evidence="8" key="1">
    <citation type="submission" date="2017-04" db="EMBL/GenBank/DDBJ databases">
        <title>Function of individual gut microbiota members based on whole genome sequencing of pure cultures obtained from chicken caecum.</title>
        <authorList>
            <person name="Medvecky M."/>
            <person name="Cejkova D."/>
            <person name="Polansky O."/>
            <person name="Karasova D."/>
            <person name="Kubasova T."/>
            <person name="Cizek A."/>
            <person name="Rychlik I."/>
        </authorList>
    </citation>
    <scope>NUCLEOTIDE SEQUENCE [LARGE SCALE GENOMIC DNA]</scope>
    <source>
        <strain evidence="8">An75</strain>
    </source>
</reference>
<evidence type="ECO:0000259" key="5">
    <source>
        <dbReference type="Pfam" id="PF04542"/>
    </source>
</evidence>
<keyword evidence="4" id="KW-0804">Transcription</keyword>
<dbReference type="Pfam" id="PF04542">
    <property type="entry name" value="Sigma70_r2"/>
    <property type="match status" value="1"/>
</dbReference>
<dbReference type="InterPro" id="IPR013249">
    <property type="entry name" value="RNA_pol_sigma70_r4_t2"/>
</dbReference>
<dbReference type="PANTHER" id="PTHR43133">
    <property type="entry name" value="RNA POLYMERASE ECF-TYPE SIGMA FACTO"/>
    <property type="match status" value="1"/>
</dbReference>
<accession>A0A1Y3TSY0</accession>
<dbReference type="InterPro" id="IPR007627">
    <property type="entry name" value="RNA_pol_sigma70_r2"/>
</dbReference>
<feature type="domain" description="RNA polymerase sigma-70 region 2" evidence="5">
    <location>
        <begin position="26"/>
        <end position="94"/>
    </location>
</feature>
<feature type="domain" description="RNA polymerase sigma factor 70 region 4 type 2" evidence="6">
    <location>
        <begin position="117"/>
        <end position="167"/>
    </location>
</feature>
<gene>
    <name evidence="7" type="ORF">B5G26_16435</name>
</gene>
<evidence type="ECO:0000256" key="4">
    <source>
        <dbReference type="ARBA" id="ARBA00023163"/>
    </source>
</evidence>
<dbReference type="GO" id="GO:0003677">
    <property type="term" value="F:DNA binding"/>
    <property type="evidence" value="ECO:0007669"/>
    <property type="project" value="InterPro"/>
</dbReference>
<name>A0A1Y3TSY0_9FIRM</name>
<keyword evidence="3" id="KW-0731">Sigma factor</keyword>